<protein>
    <submittedName>
        <fullName evidence="1">Uncharacterized protein</fullName>
    </submittedName>
</protein>
<accession>A0A2G7TCM5</accession>
<dbReference type="AlphaFoldDB" id="A0A2G7TCM5"/>
<name>A0A2G7TCM5_9FLAO</name>
<organism evidence="1">
    <name type="scientific">Chryseobacterium sp. B5</name>
    <dbReference type="NCBI Taxonomy" id="2050562"/>
    <lineage>
        <taxon>Bacteria</taxon>
        <taxon>Pseudomonadati</taxon>
        <taxon>Bacteroidota</taxon>
        <taxon>Flavobacteriia</taxon>
        <taxon>Flavobacteriales</taxon>
        <taxon>Weeksellaceae</taxon>
        <taxon>Chryseobacterium group</taxon>
        <taxon>Chryseobacterium</taxon>
    </lineage>
</organism>
<dbReference type="EMBL" id="PEKC01000011">
    <property type="protein sequence ID" value="PII36787.1"/>
    <property type="molecule type" value="Genomic_DNA"/>
</dbReference>
<proteinExistence type="predicted"/>
<evidence type="ECO:0000313" key="1">
    <source>
        <dbReference type="EMBL" id="PII36787.1"/>
    </source>
</evidence>
<comment type="caution">
    <text evidence="1">The sequence shown here is derived from an EMBL/GenBank/DDBJ whole genome shotgun (WGS) entry which is preliminary data.</text>
</comment>
<gene>
    <name evidence="1" type="ORF">CTI11_04920</name>
</gene>
<reference evidence="1" key="1">
    <citation type="submission" date="2017-10" db="EMBL/GenBank/DDBJ databases">
        <title>Chryseobacterium sp. B5 is a hydrocarbonoclastic and plant growth promoting bacterium.</title>
        <authorList>
            <person name="Thijs S."/>
            <person name="Gkorezis P."/>
            <person name="Van Hamme J."/>
        </authorList>
    </citation>
    <scope>NUCLEOTIDE SEQUENCE</scope>
    <source>
        <strain evidence="1">B5</strain>
    </source>
</reference>
<sequence>MGYTLNPRNKAAGDFDAGGFSWPWMLDAGVGLPLGYGKAFVPGQYVARNRKDGLCVSKNDGARVSASEAKQMAQIARWVADLQDSLYAEWEKMPASEQQRMRDDRTRLYTLPVRRDFVEETRAFADWAEKSGGFRVW</sequence>